<protein>
    <submittedName>
        <fullName evidence="3">GGDEF domain-containing protein</fullName>
    </submittedName>
</protein>
<dbReference type="SUPFAM" id="SSF55073">
    <property type="entry name" value="Nucleotide cyclase"/>
    <property type="match status" value="1"/>
</dbReference>
<evidence type="ECO:0000313" key="3">
    <source>
        <dbReference type="EMBL" id="MDN7124026.1"/>
    </source>
</evidence>
<dbReference type="AlphaFoldDB" id="A0AAW7QX64"/>
<dbReference type="InterPro" id="IPR052155">
    <property type="entry name" value="Biofilm_reg_signaling"/>
</dbReference>
<dbReference type="SMART" id="SM00091">
    <property type="entry name" value="PAS"/>
    <property type="match status" value="1"/>
</dbReference>
<dbReference type="Proteomes" id="UP001169492">
    <property type="component" value="Unassembled WGS sequence"/>
</dbReference>
<dbReference type="InterPro" id="IPR000160">
    <property type="entry name" value="GGDEF_dom"/>
</dbReference>
<dbReference type="InterPro" id="IPR000014">
    <property type="entry name" value="PAS"/>
</dbReference>
<dbReference type="InterPro" id="IPR029787">
    <property type="entry name" value="Nucleotide_cyclase"/>
</dbReference>
<reference evidence="5 6" key="1">
    <citation type="submission" date="2021-03" db="EMBL/GenBank/DDBJ databases">
        <title>Pseudidiomarina terrestris, a new bacterium isolated from saline soil.</title>
        <authorList>
            <person name="Galisteo C."/>
            <person name="De La Haba R."/>
            <person name="Sanchez-Porro C."/>
            <person name="Ventosa A."/>
        </authorList>
    </citation>
    <scope>NUCLEOTIDE SEQUENCE [LARGE SCALE GENOMIC DNA]</scope>
    <source>
        <strain evidence="3 6">1APP75-32.1</strain>
        <strain evidence="5">1APR75-15</strain>
        <strain evidence="4">1ASR75-15</strain>
    </source>
</reference>
<dbReference type="Pfam" id="PF08447">
    <property type="entry name" value="PAS_3"/>
    <property type="match status" value="1"/>
</dbReference>
<organism evidence="3 6">
    <name type="scientific">Pseudidiomarina terrestris</name>
    <dbReference type="NCBI Taxonomy" id="2820060"/>
    <lineage>
        <taxon>Bacteria</taxon>
        <taxon>Pseudomonadati</taxon>
        <taxon>Pseudomonadota</taxon>
        <taxon>Gammaproteobacteria</taxon>
        <taxon>Alteromonadales</taxon>
        <taxon>Idiomarinaceae</taxon>
        <taxon>Pseudidiomarina</taxon>
    </lineage>
</organism>
<dbReference type="EMBL" id="JAGGJC010000001">
    <property type="protein sequence ID" value="MDN7128283.1"/>
    <property type="molecule type" value="Genomic_DNA"/>
</dbReference>
<dbReference type="SUPFAM" id="SSF55785">
    <property type="entry name" value="PYP-like sensor domain (PAS domain)"/>
    <property type="match status" value="1"/>
</dbReference>
<dbReference type="InterPro" id="IPR013655">
    <property type="entry name" value="PAS_fold_3"/>
</dbReference>
<dbReference type="PROSITE" id="PS50887">
    <property type="entry name" value="GGDEF"/>
    <property type="match status" value="1"/>
</dbReference>
<dbReference type="EMBL" id="JAGGJB010000002">
    <property type="protein sequence ID" value="MDN7124026.1"/>
    <property type="molecule type" value="Genomic_DNA"/>
</dbReference>
<keyword evidence="5" id="KW-1185">Reference proteome</keyword>
<feature type="domain" description="PAS" evidence="1">
    <location>
        <begin position="8"/>
        <end position="78"/>
    </location>
</feature>
<dbReference type="PANTHER" id="PTHR44757">
    <property type="entry name" value="DIGUANYLATE CYCLASE DGCP"/>
    <property type="match status" value="1"/>
</dbReference>
<evidence type="ECO:0000313" key="4">
    <source>
        <dbReference type="EMBL" id="MDN7128283.1"/>
    </source>
</evidence>
<sequence length="300" mass="33591">MSHHKIEIFETLGQYMDLLMDAICVVDPEGHFVYISAGGERVFGYPPQEMMGRSMYDFIHPDDHAKTHATAAEIMAGSGKVDFENRYIRKNGECAFILWSARYSESDNIRIAVARDVTAQRKIEAEREALLTQLQQLALYDGLTGLPNRSLFYTRAKQALAESKNVAVAYIDLDKFKEVNDEFGHAIGDRVIRAAAKRLQQKVRSGDTLARIGGDEFVVLFECVQNPNDALAIATKLFDAFEAPIHLPEGNFNIDASIGIALAERHGDQLEELLLHADDAMYRAKRLAVRQVVMASVEEQ</sequence>
<dbReference type="PANTHER" id="PTHR44757:SF2">
    <property type="entry name" value="BIOFILM ARCHITECTURE MAINTENANCE PROTEIN MBAA"/>
    <property type="match status" value="1"/>
</dbReference>
<evidence type="ECO:0000313" key="6">
    <source>
        <dbReference type="Proteomes" id="UP001169492"/>
    </source>
</evidence>
<dbReference type="CDD" id="cd01949">
    <property type="entry name" value="GGDEF"/>
    <property type="match status" value="1"/>
</dbReference>
<dbReference type="Proteomes" id="UP001169491">
    <property type="component" value="Unassembled WGS sequence"/>
</dbReference>
<dbReference type="InterPro" id="IPR035965">
    <property type="entry name" value="PAS-like_dom_sf"/>
</dbReference>
<dbReference type="Gene3D" id="3.30.450.20">
    <property type="entry name" value="PAS domain"/>
    <property type="match status" value="1"/>
</dbReference>
<evidence type="ECO:0000313" key="5">
    <source>
        <dbReference type="Proteomes" id="UP001169491"/>
    </source>
</evidence>
<name>A0AAW7QX64_9GAMM</name>
<comment type="caution">
    <text evidence="3">The sequence shown here is derived from an EMBL/GenBank/DDBJ whole genome shotgun (WGS) entry which is preliminary data.</text>
</comment>
<dbReference type="Pfam" id="PF00990">
    <property type="entry name" value="GGDEF"/>
    <property type="match status" value="1"/>
</dbReference>
<dbReference type="InterPro" id="IPR043128">
    <property type="entry name" value="Rev_trsase/Diguanyl_cyclase"/>
</dbReference>
<dbReference type="PROSITE" id="PS50112">
    <property type="entry name" value="PAS"/>
    <property type="match status" value="1"/>
</dbReference>
<dbReference type="NCBIfam" id="TIGR00254">
    <property type="entry name" value="GGDEF"/>
    <property type="match status" value="1"/>
</dbReference>
<feature type="domain" description="GGDEF" evidence="2">
    <location>
        <begin position="164"/>
        <end position="297"/>
    </location>
</feature>
<dbReference type="SMART" id="SM00267">
    <property type="entry name" value="GGDEF"/>
    <property type="match status" value="1"/>
</dbReference>
<dbReference type="NCBIfam" id="TIGR00229">
    <property type="entry name" value="sensory_box"/>
    <property type="match status" value="1"/>
</dbReference>
<evidence type="ECO:0000259" key="2">
    <source>
        <dbReference type="PROSITE" id="PS50887"/>
    </source>
</evidence>
<dbReference type="RefSeq" id="WP_301774147.1">
    <property type="nucleotide sequence ID" value="NZ_JAGGJB010000002.1"/>
</dbReference>
<dbReference type="Gene3D" id="3.30.70.270">
    <property type="match status" value="1"/>
</dbReference>
<accession>A0AAW7QX64</accession>
<dbReference type="CDD" id="cd00130">
    <property type="entry name" value="PAS"/>
    <property type="match status" value="1"/>
</dbReference>
<proteinExistence type="predicted"/>
<evidence type="ECO:0000259" key="1">
    <source>
        <dbReference type="PROSITE" id="PS50112"/>
    </source>
</evidence>
<gene>
    <name evidence="3" type="ORF">J6I90_03975</name>
    <name evidence="4" type="ORF">J6I92_00140</name>
</gene>